<dbReference type="InterPro" id="IPR038726">
    <property type="entry name" value="PDDEXK_AddAB-type"/>
</dbReference>
<gene>
    <name evidence="11" type="ORF">H9797_01655</name>
</gene>
<dbReference type="GO" id="GO:0004527">
    <property type="term" value="F:exonuclease activity"/>
    <property type="evidence" value="ECO:0007669"/>
    <property type="project" value="UniProtKB-KW"/>
</dbReference>
<keyword evidence="8" id="KW-0238">DNA-binding</keyword>
<evidence type="ECO:0000256" key="7">
    <source>
        <dbReference type="ARBA" id="ARBA00022840"/>
    </source>
</evidence>
<evidence type="ECO:0000256" key="8">
    <source>
        <dbReference type="ARBA" id="ARBA00023125"/>
    </source>
</evidence>
<dbReference type="GO" id="GO:0006281">
    <property type="term" value="P:DNA repair"/>
    <property type="evidence" value="ECO:0007669"/>
    <property type="project" value="UniProtKB-KW"/>
</dbReference>
<keyword evidence="1" id="KW-0540">Nuclease</keyword>
<dbReference type="SUPFAM" id="SSF52540">
    <property type="entry name" value="P-loop containing nucleoside triphosphate hydrolases"/>
    <property type="match status" value="1"/>
</dbReference>
<organism evidence="11 12">
    <name type="scientific">Candidatus Gallimonas gallistercoris</name>
    <dbReference type="NCBI Taxonomy" id="2838602"/>
    <lineage>
        <taxon>Bacteria</taxon>
        <taxon>Bacillati</taxon>
        <taxon>Bacillota</taxon>
        <taxon>Clostridia</taxon>
        <taxon>Candidatus Gallimonas</taxon>
    </lineage>
</organism>
<evidence type="ECO:0000256" key="9">
    <source>
        <dbReference type="ARBA" id="ARBA00023204"/>
    </source>
</evidence>
<comment type="caution">
    <text evidence="11">The sequence shown here is derived from an EMBL/GenBank/DDBJ whole genome shotgun (WGS) entry which is preliminary data.</text>
</comment>
<evidence type="ECO:0000256" key="5">
    <source>
        <dbReference type="ARBA" id="ARBA00022806"/>
    </source>
</evidence>
<dbReference type="Gene3D" id="3.40.50.300">
    <property type="entry name" value="P-loop containing nucleotide triphosphate hydrolases"/>
    <property type="match status" value="3"/>
</dbReference>
<dbReference type="EMBL" id="DXAJ01000030">
    <property type="protein sequence ID" value="HJA02073.1"/>
    <property type="molecule type" value="Genomic_DNA"/>
</dbReference>
<dbReference type="InterPro" id="IPR049035">
    <property type="entry name" value="ADDB_N"/>
</dbReference>
<dbReference type="InterPro" id="IPR011335">
    <property type="entry name" value="Restrct_endonuc-II-like"/>
</dbReference>
<accession>A0A9D2KGE2</accession>
<proteinExistence type="predicted"/>
<evidence type="ECO:0000256" key="1">
    <source>
        <dbReference type="ARBA" id="ARBA00022722"/>
    </source>
</evidence>
<dbReference type="GO" id="GO:0003677">
    <property type="term" value="F:DNA binding"/>
    <property type="evidence" value="ECO:0007669"/>
    <property type="project" value="UniProtKB-KW"/>
</dbReference>
<dbReference type="InterPro" id="IPR027417">
    <property type="entry name" value="P-loop_NTPase"/>
</dbReference>
<evidence type="ECO:0000313" key="12">
    <source>
        <dbReference type="Proteomes" id="UP000824221"/>
    </source>
</evidence>
<dbReference type="Pfam" id="PF12705">
    <property type="entry name" value="PDDEXK_1"/>
    <property type="match status" value="1"/>
</dbReference>
<feature type="domain" description="UvrD-like helicase C-terminal" evidence="10">
    <location>
        <begin position="238"/>
        <end position="512"/>
    </location>
</feature>
<keyword evidence="5" id="KW-0347">Helicase</keyword>
<name>A0A9D2KGE2_9FIRM</name>
<evidence type="ECO:0000256" key="2">
    <source>
        <dbReference type="ARBA" id="ARBA00022741"/>
    </source>
</evidence>
<keyword evidence="4" id="KW-0378">Hydrolase</keyword>
<evidence type="ECO:0000256" key="4">
    <source>
        <dbReference type="ARBA" id="ARBA00022801"/>
    </source>
</evidence>
<dbReference type="Pfam" id="PF21445">
    <property type="entry name" value="ADDB_N"/>
    <property type="match status" value="1"/>
</dbReference>
<dbReference type="Gene3D" id="3.90.320.10">
    <property type="match status" value="1"/>
</dbReference>
<dbReference type="PROSITE" id="PS51217">
    <property type="entry name" value="UVRD_HELICASE_CTER"/>
    <property type="match status" value="1"/>
</dbReference>
<dbReference type="GO" id="GO:0005524">
    <property type="term" value="F:ATP binding"/>
    <property type="evidence" value="ECO:0007669"/>
    <property type="project" value="UniProtKB-KW"/>
</dbReference>
<keyword evidence="3" id="KW-0227">DNA damage</keyword>
<dbReference type="Proteomes" id="UP000824221">
    <property type="component" value="Unassembled WGS sequence"/>
</dbReference>
<keyword evidence="2" id="KW-0547">Nucleotide-binding</keyword>
<keyword evidence="6" id="KW-0269">Exonuclease</keyword>
<dbReference type="AlphaFoldDB" id="A0A9D2KGE2"/>
<reference evidence="11" key="2">
    <citation type="submission" date="2021-04" db="EMBL/GenBank/DDBJ databases">
        <authorList>
            <person name="Gilroy R."/>
        </authorList>
    </citation>
    <scope>NUCLEOTIDE SEQUENCE</scope>
    <source>
        <strain evidence="11">CHK156-179</strain>
    </source>
</reference>
<evidence type="ECO:0000259" key="10">
    <source>
        <dbReference type="PROSITE" id="PS51217"/>
    </source>
</evidence>
<dbReference type="PANTHER" id="PTHR30591">
    <property type="entry name" value="RECBCD ENZYME SUBUNIT RECC"/>
    <property type="match status" value="1"/>
</dbReference>
<evidence type="ECO:0000256" key="3">
    <source>
        <dbReference type="ARBA" id="ARBA00022763"/>
    </source>
</evidence>
<dbReference type="GO" id="GO:0006310">
    <property type="term" value="P:DNA recombination"/>
    <property type="evidence" value="ECO:0007669"/>
    <property type="project" value="TreeGrafter"/>
</dbReference>
<dbReference type="InterPro" id="IPR011604">
    <property type="entry name" value="PDDEXK-like_dom_sf"/>
</dbReference>
<evidence type="ECO:0000313" key="11">
    <source>
        <dbReference type="EMBL" id="HJA02073.1"/>
    </source>
</evidence>
<dbReference type="GO" id="GO:0004386">
    <property type="term" value="F:helicase activity"/>
    <property type="evidence" value="ECO:0007669"/>
    <property type="project" value="UniProtKB-KW"/>
</dbReference>
<keyword evidence="7" id="KW-0067">ATP-binding</keyword>
<protein>
    <submittedName>
        <fullName evidence="11">PD-(D/E)XK nuclease family protein</fullName>
    </submittedName>
</protein>
<reference evidence="11" key="1">
    <citation type="journal article" date="2021" name="PeerJ">
        <title>Extensive microbial diversity within the chicken gut microbiome revealed by metagenomics and culture.</title>
        <authorList>
            <person name="Gilroy R."/>
            <person name="Ravi A."/>
            <person name="Getino M."/>
            <person name="Pursley I."/>
            <person name="Horton D.L."/>
            <person name="Alikhan N.F."/>
            <person name="Baker D."/>
            <person name="Gharbi K."/>
            <person name="Hall N."/>
            <person name="Watson M."/>
            <person name="Adriaenssens E.M."/>
            <person name="Foster-Nyarko E."/>
            <person name="Jarju S."/>
            <person name="Secka A."/>
            <person name="Antonio M."/>
            <person name="Oren A."/>
            <person name="Chaudhuri R.R."/>
            <person name="La Ragione R."/>
            <person name="Hildebrand F."/>
            <person name="Pallen M.J."/>
        </authorList>
    </citation>
    <scope>NUCLEOTIDE SEQUENCE</scope>
    <source>
        <strain evidence="11">CHK156-179</strain>
    </source>
</reference>
<evidence type="ECO:0000256" key="6">
    <source>
        <dbReference type="ARBA" id="ARBA00022839"/>
    </source>
</evidence>
<keyword evidence="9" id="KW-0234">DNA repair</keyword>
<sequence>MPNIIGAPTLDDALSALAAAVSENEERGERTLIFCEDKVTLLAERAVLEAVGGTMLTEVTTFARFLSGAQTGARLLSKQGSVMAVSAILSAKESELNIFRRGAAQAVYETLAQLMASRVDEELLLRGAEEAEGTLSAKLKDLALLLSAYKEFLRARVFVDESGYLALLPEALSAAGLREANVIFFAFPSFTRQGQEGIEAAFDAAKSVSGIFLAGRAGLYTNAAARLFRLIAAERGVSVPAQLKSSLNEDAKRLSEGLYTPEKLVGEPLPTGRVRAFTVLDEEAEFSAVAALIRKHVAEDKLRYSDFALLVQDKESFPLVRRVFSAYHIPYFADEKRPFSEHPFCAFLLDVLSAAADGALPDEADAVASSLYFGDGGQYRNYLLKYGGYRGAVRREIKEGEAVKGFDREKLVSCRERMLSFLALFPAKGSGARYAEGVNKLMELTEAERVTEELRENFTGAEHAFLDLSPLKGVLDEIACVAEETMKAGEFASLLRSGLEALEISMIPQSTDAVFVGDATESRFARVRVLFAAGLNAGLPRASQDTAVISDGEISRLSELEVVIEPAIAEVNARAREGLALNLCSFEERLYLSCPLRRGSEESEPGEIYRSAEKLFFMPAMPGLFPYDCSERLPAIRAMLRLKNARSERERERFSSLSAFLEARGEPVARLLGEDKKPRVALEKLYFRGAASPTLLETYFDCPYKGFASRGLRLQEREERTVMATDTGNFMHAVLETAARSFSSLSSEEECRALARKTGEELLKTPRFAALADTGAGAYTGERLLAEGEEVAAAAYRQLAASEFAVLKTEARVSLKELALEGKTDRIDTSDAYVRVIDYKTGEIEDSATAYYTGRKLQLELYLKAASEGGVPAGAFYFPAASDISSPEDAAKRFRMRGFYSGDEEVVRRMDKSLETGGESAVFDYKQGGRTSDKAMDGEEFAAFLDYSVLVSEKAEREMKEGNIAPSPYKGACRYCKFRSLCGFTGEERSESAVKCGEIARIVKKERGEE</sequence>
<dbReference type="InterPro" id="IPR014017">
    <property type="entry name" value="DNA_helicase_UvrD-like_C"/>
</dbReference>
<dbReference type="PANTHER" id="PTHR30591:SF1">
    <property type="entry name" value="RECBCD ENZYME SUBUNIT RECC"/>
    <property type="match status" value="1"/>
</dbReference>
<dbReference type="SUPFAM" id="SSF52980">
    <property type="entry name" value="Restriction endonuclease-like"/>
    <property type="match status" value="1"/>
</dbReference>